<dbReference type="Proteomes" id="UP000006038">
    <property type="component" value="Chromosome 3"/>
</dbReference>
<reference evidence="2" key="1">
    <citation type="journal article" date="2013" name="Nat. Commun.">
        <title>Whole-genome sequencing of Oryza brachyantha reveals mechanisms underlying Oryza genome evolution.</title>
        <authorList>
            <person name="Chen J."/>
            <person name="Huang Q."/>
            <person name="Gao D."/>
            <person name="Wang J."/>
            <person name="Lang Y."/>
            <person name="Liu T."/>
            <person name="Li B."/>
            <person name="Bai Z."/>
            <person name="Luis Goicoechea J."/>
            <person name="Liang C."/>
            <person name="Chen C."/>
            <person name="Zhang W."/>
            <person name="Sun S."/>
            <person name="Liao Y."/>
            <person name="Zhang X."/>
            <person name="Yang L."/>
            <person name="Song C."/>
            <person name="Wang M."/>
            <person name="Shi J."/>
            <person name="Liu G."/>
            <person name="Liu J."/>
            <person name="Zhou H."/>
            <person name="Zhou W."/>
            <person name="Yu Q."/>
            <person name="An N."/>
            <person name="Chen Y."/>
            <person name="Cai Q."/>
            <person name="Wang B."/>
            <person name="Liu B."/>
            <person name="Min J."/>
            <person name="Huang Y."/>
            <person name="Wu H."/>
            <person name="Li Z."/>
            <person name="Zhang Y."/>
            <person name="Yin Y."/>
            <person name="Song W."/>
            <person name="Jiang J."/>
            <person name="Jackson S.A."/>
            <person name="Wing R.A."/>
            <person name="Wang J."/>
            <person name="Chen M."/>
        </authorList>
    </citation>
    <scope>NUCLEOTIDE SEQUENCE [LARGE SCALE GENOMIC DNA]</scope>
    <source>
        <strain evidence="2">cv. IRGC 101232</strain>
    </source>
</reference>
<feature type="compositionally biased region" description="Basic and acidic residues" evidence="1">
    <location>
        <begin position="55"/>
        <end position="76"/>
    </location>
</feature>
<reference evidence="2" key="2">
    <citation type="submission" date="2013-04" db="UniProtKB">
        <authorList>
            <consortium name="EnsemblPlants"/>
        </authorList>
    </citation>
    <scope>IDENTIFICATION</scope>
</reference>
<evidence type="ECO:0000256" key="1">
    <source>
        <dbReference type="SAM" id="MobiDB-lite"/>
    </source>
</evidence>
<sequence>MPCPALHHTTRQGKERKKQQPCDTCVWPSPINPAPLHRSAVQPNQQRERKRRVRKVAENWRKKETEGKKPYSHEDPPIASHHRRRQEGSPAAAA</sequence>
<feature type="region of interest" description="Disordered" evidence="1">
    <location>
        <begin position="1"/>
        <end position="94"/>
    </location>
</feature>
<accession>J3LK77</accession>
<evidence type="ECO:0000313" key="3">
    <source>
        <dbReference type="Proteomes" id="UP000006038"/>
    </source>
</evidence>
<dbReference type="HOGENOM" id="CLU_2392417_0_0_1"/>
<organism evidence="2">
    <name type="scientific">Oryza brachyantha</name>
    <name type="common">malo sina</name>
    <dbReference type="NCBI Taxonomy" id="4533"/>
    <lineage>
        <taxon>Eukaryota</taxon>
        <taxon>Viridiplantae</taxon>
        <taxon>Streptophyta</taxon>
        <taxon>Embryophyta</taxon>
        <taxon>Tracheophyta</taxon>
        <taxon>Spermatophyta</taxon>
        <taxon>Magnoliopsida</taxon>
        <taxon>Liliopsida</taxon>
        <taxon>Poales</taxon>
        <taxon>Poaceae</taxon>
        <taxon>BOP clade</taxon>
        <taxon>Oryzoideae</taxon>
        <taxon>Oryzeae</taxon>
        <taxon>Oryzinae</taxon>
        <taxon>Oryza</taxon>
    </lineage>
</organism>
<proteinExistence type="predicted"/>
<keyword evidence="3" id="KW-1185">Reference proteome</keyword>
<evidence type="ECO:0000313" key="2">
    <source>
        <dbReference type="EnsemblPlants" id="OB03G14530.1"/>
    </source>
</evidence>
<dbReference type="AlphaFoldDB" id="J3LK77"/>
<dbReference type="EnsemblPlants" id="OB03G14530.1">
    <property type="protein sequence ID" value="OB03G14530.1"/>
    <property type="gene ID" value="OB03G14530"/>
</dbReference>
<name>J3LK77_ORYBR</name>
<feature type="compositionally biased region" description="Basic residues" evidence="1">
    <location>
        <begin position="8"/>
        <end position="19"/>
    </location>
</feature>
<dbReference type="Gramene" id="OB03G14530.1">
    <property type="protein sequence ID" value="OB03G14530.1"/>
    <property type="gene ID" value="OB03G14530"/>
</dbReference>
<protein>
    <submittedName>
        <fullName evidence="2">Uncharacterized protein</fullName>
    </submittedName>
</protein>